<comment type="caution">
    <text evidence="2">The sequence shown here is derived from an EMBL/GenBank/DDBJ whole genome shotgun (WGS) entry which is preliminary data.</text>
</comment>
<keyword evidence="3" id="KW-1185">Reference proteome</keyword>
<feature type="compositionally biased region" description="Basic and acidic residues" evidence="1">
    <location>
        <begin position="25"/>
        <end position="37"/>
    </location>
</feature>
<dbReference type="Proteomes" id="UP001066276">
    <property type="component" value="Chromosome 7"/>
</dbReference>
<dbReference type="AlphaFoldDB" id="A0AAV7PLW2"/>
<evidence type="ECO:0000313" key="2">
    <source>
        <dbReference type="EMBL" id="KAJ1128222.1"/>
    </source>
</evidence>
<proteinExistence type="predicted"/>
<feature type="region of interest" description="Disordered" evidence="1">
    <location>
        <begin position="18"/>
        <end position="37"/>
    </location>
</feature>
<feature type="region of interest" description="Disordered" evidence="1">
    <location>
        <begin position="70"/>
        <end position="92"/>
    </location>
</feature>
<organism evidence="2 3">
    <name type="scientific">Pleurodeles waltl</name>
    <name type="common">Iberian ribbed newt</name>
    <dbReference type="NCBI Taxonomy" id="8319"/>
    <lineage>
        <taxon>Eukaryota</taxon>
        <taxon>Metazoa</taxon>
        <taxon>Chordata</taxon>
        <taxon>Craniata</taxon>
        <taxon>Vertebrata</taxon>
        <taxon>Euteleostomi</taxon>
        <taxon>Amphibia</taxon>
        <taxon>Batrachia</taxon>
        <taxon>Caudata</taxon>
        <taxon>Salamandroidea</taxon>
        <taxon>Salamandridae</taxon>
        <taxon>Pleurodelinae</taxon>
        <taxon>Pleurodeles</taxon>
    </lineage>
</organism>
<gene>
    <name evidence="2" type="ORF">NDU88_006601</name>
</gene>
<dbReference type="EMBL" id="JANPWB010000011">
    <property type="protein sequence ID" value="KAJ1128222.1"/>
    <property type="molecule type" value="Genomic_DNA"/>
</dbReference>
<sequence>MMGPCQCSTKLQFQDTISVVPHQSTRKEERSPQFEAQKKYQAPSSGLVARMCGHLQGPCAATIKELGGRGKNCQEDATRRGVPPVQPTVDTPTTEALVTPSLLLSCGPWKMQEEEGARERDKV</sequence>
<evidence type="ECO:0000313" key="3">
    <source>
        <dbReference type="Proteomes" id="UP001066276"/>
    </source>
</evidence>
<evidence type="ECO:0000256" key="1">
    <source>
        <dbReference type="SAM" id="MobiDB-lite"/>
    </source>
</evidence>
<accession>A0AAV7PLW2</accession>
<feature type="compositionally biased region" description="Basic and acidic residues" evidence="1">
    <location>
        <begin position="70"/>
        <end position="79"/>
    </location>
</feature>
<reference evidence="2" key="1">
    <citation type="journal article" date="2022" name="bioRxiv">
        <title>Sequencing and chromosome-scale assembly of the giantPleurodeles waltlgenome.</title>
        <authorList>
            <person name="Brown T."/>
            <person name="Elewa A."/>
            <person name="Iarovenko S."/>
            <person name="Subramanian E."/>
            <person name="Araus A.J."/>
            <person name="Petzold A."/>
            <person name="Susuki M."/>
            <person name="Suzuki K.-i.T."/>
            <person name="Hayashi T."/>
            <person name="Toyoda A."/>
            <person name="Oliveira C."/>
            <person name="Osipova E."/>
            <person name="Leigh N.D."/>
            <person name="Simon A."/>
            <person name="Yun M.H."/>
        </authorList>
    </citation>
    <scope>NUCLEOTIDE SEQUENCE</scope>
    <source>
        <strain evidence="2">20211129_DDA</strain>
        <tissue evidence="2">Liver</tissue>
    </source>
</reference>
<protein>
    <submittedName>
        <fullName evidence="2">Uncharacterized protein</fullName>
    </submittedName>
</protein>
<name>A0AAV7PLW2_PLEWA</name>